<dbReference type="SUPFAM" id="SSF52047">
    <property type="entry name" value="RNI-like"/>
    <property type="match status" value="1"/>
</dbReference>
<proteinExistence type="predicted"/>
<keyword evidence="4" id="KW-1185">Reference proteome</keyword>
<sequence>MGSWPTSPTVVVSPTSRRRRQAPPFHRTSEGEALDIDTVTAGGRTYHDVFDRWMYMLSRKKPRSIRIKFYNGHNYKIPSSLFCISDLDYLHLKRCIVGLPQEFEGFKRLTVLNLKYFSSTDSDINNLISSCPLLNAFYLKHFEGISCLSIQAEALQDLEVKGNFQDFHLHAPNLSDVYVTLDKTESHQSVVVAGNRKNYLKQAFVSLTSTSRLTVKRCIIALPQEFEGFKRLLVLQILEVEGKFEDFHLYAPNLSHVYLTLAKTEPQQSVAVVGDRKNYVKQAFVSLSSIEELTISGSFLTYLSKGCLLTKLPGVFDRLKKICIEKCFWNWTEVLGACSIFHNAPTFTELEIWSFPRPEAYRRKTIWDQDQTEIEEPTLHHLVTVTINDFVGLDCEVALVGLLLSWSPALEELKIFKVKDDENEDDESMCVCKALTKLLALPRVSNKAKITYLSKGCLSTQLPGVFDHLKKICIEKCFWNWTEVLGACSIFHNAPTFTELEIWSVPRPEAFKRKATWDQDQTKIEEPTLHHLVAVTINDFVGLDCEVALVGLLLGWSPALEELKIFRAKNINDEYMCICKALTKLLALPRASNKAKITVI</sequence>
<protein>
    <recommendedName>
        <fullName evidence="2">At1g61320/AtMIF1 LRR domain-containing protein</fullName>
    </recommendedName>
</protein>
<reference evidence="3" key="2">
    <citation type="submission" date="2018-05" db="EMBL/GenBank/DDBJ databases">
        <title>OpunRS2 (Oryza punctata Reference Sequence Version 2).</title>
        <authorList>
            <person name="Zhang J."/>
            <person name="Kudrna D."/>
            <person name="Lee S."/>
            <person name="Talag J."/>
            <person name="Welchert J."/>
            <person name="Wing R.A."/>
        </authorList>
    </citation>
    <scope>NUCLEOTIDE SEQUENCE [LARGE SCALE GENOMIC DNA]</scope>
</reference>
<evidence type="ECO:0000313" key="4">
    <source>
        <dbReference type="Proteomes" id="UP000026962"/>
    </source>
</evidence>
<dbReference type="HOGENOM" id="CLU_455211_0_0_1"/>
<dbReference type="AlphaFoldDB" id="A0A0E0K0Q8"/>
<organism evidence="3">
    <name type="scientific">Oryza punctata</name>
    <name type="common">Red rice</name>
    <dbReference type="NCBI Taxonomy" id="4537"/>
    <lineage>
        <taxon>Eukaryota</taxon>
        <taxon>Viridiplantae</taxon>
        <taxon>Streptophyta</taxon>
        <taxon>Embryophyta</taxon>
        <taxon>Tracheophyta</taxon>
        <taxon>Spermatophyta</taxon>
        <taxon>Magnoliopsida</taxon>
        <taxon>Liliopsida</taxon>
        <taxon>Poales</taxon>
        <taxon>Poaceae</taxon>
        <taxon>BOP clade</taxon>
        <taxon>Oryzoideae</taxon>
        <taxon>Oryzeae</taxon>
        <taxon>Oryzinae</taxon>
        <taxon>Oryza</taxon>
    </lineage>
</organism>
<feature type="compositionally biased region" description="Low complexity" evidence="1">
    <location>
        <begin position="1"/>
        <end position="15"/>
    </location>
</feature>
<evidence type="ECO:0000256" key="1">
    <source>
        <dbReference type="SAM" id="MobiDB-lite"/>
    </source>
</evidence>
<evidence type="ECO:0000313" key="3">
    <source>
        <dbReference type="EnsemblPlants" id="OPUNC02G17340.2"/>
    </source>
</evidence>
<dbReference type="PANTHER" id="PTHR34145">
    <property type="entry name" value="OS02G0105600 PROTEIN"/>
    <property type="match status" value="1"/>
</dbReference>
<dbReference type="Gene3D" id="3.80.10.10">
    <property type="entry name" value="Ribonuclease Inhibitor"/>
    <property type="match status" value="2"/>
</dbReference>
<evidence type="ECO:0000259" key="2">
    <source>
        <dbReference type="Pfam" id="PF23622"/>
    </source>
</evidence>
<dbReference type="InterPro" id="IPR053772">
    <property type="entry name" value="At1g61320/At1g61330-like"/>
</dbReference>
<dbReference type="InterPro" id="IPR032675">
    <property type="entry name" value="LRR_dom_sf"/>
</dbReference>
<dbReference type="Gramene" id="OPUNC02G17340.2">
    <property type="protein sequence ID" value="OPUNC02G17340.2"/>
    <property type="gene ID" value="OPUNC02G17340"/>
</dbReference>
<dbReference type="InterPro" id="IPR055357">
    <property type="entry name" value="LRR_At1g61320_AtMIF1"/>
</dbReference>
<accession>A0A0E0K0Q8</accession>
<name>A0A0E0K0Q8_ORYPU</name>
<dbReference type="PANTHER" id="PTHR34145:SF28">
    <property type="entry name" value="F-BOX DOMAIN-CONTAINING PROTEIN"/>
    <property type="match status" value="1"/>
</dbReference>
<reference evidence="3" key="1">
    <citation type="submission" date="2015-04" db="UniProtKB">
        <authorList>
            <consortium name="EnsemblPlants"/>
        </authorList>
    </citation>
    <scope>IDENTIFICATION</scope>
</reference>
<dbReference type="Proteomes" id="UP000026962">
    <property type="component" value="Chromosome 2"/>
</dbReference>
<dbReference type="EnsemblPlants" id="OPUNC02G17340.2">
    <property type="protein sequence ID" value="OPUNC02G17340.2"/>
    <property type="gene ID" value="OPUNC02G17340"/>
</dbReference>
<feature type="domain" description="At1g61320/AtMIF1 LRR" evidence="2">
    <location>
        <begin position="42"/>
        <end position="184"/>
    </location>
</feature>
<feature type="region of interest" description="Disordered" evidence="1">
    <location>
        <begin position="1"/>
        <end position="27"/>
    </location>
</feature>
<dbReference type="Pfam" id="PF23622">
    <property type="entry name" value="LRR_At1g61320_AtMIF1"/>
    <property type="match status" value="1"/>
</dbReference>